<evidence type="ECO:0000256" key="1">
    <source>
        <dbReference type="SAM" id="MobiDB-lite"/>
    </source>
</evidence>
<name>A0AA39XDR0_9PEZI</name>
<comment type="caution">
    <text evidence="2">The sequence shown here is derived from an EMBL/GenBank/DDBJ whole genome shotgun (WGS) entry which is preliminary data.</text>
</comment>
<dbReference type="Proteomes" id="UP001175000">
    <property type="component" value="Unassembled WGS sequence"/>
</dbReference>
<feature type="region of interest" description="Disordered" evidence="1">
    <location>
        <begin position="571"/>
        <end position="681"/>
    </location>
</feature>
<organism evidence="2 3">
    <name type="scientific">Immersiella caudata</name>
    <dbReference type="NCBI Taxonomy" id="314043"/>
    <lineage>
        <taxon>Eukaryota</taxon>
        <taxon>Fungi</taxon>
        <taxon>Dikarya</taxon>
        <taxon>Ascomycota</taxon>
        <taxon>Pezizomycotina</taxon>
        <taxon>Sordariomycetes</taxon>
        <taxon>Sordariomycetidae</taxon>
        <taxon>Sordariales</taxon>
        <taxon>Lasiosphaeriaceae</taxon>
        <taxon>Immersiella</taxon>
    </lineage>
</organism>
<gene>
    <name evidence="2" type="ORF">B0T14DRAFT_502350</name>
</gene>
<feature type="region of interest" description="Disordered" evidence="1">
    <location>
        <begin position="477"/>
        <end position="503"/>
    </location>
</feature>
<dbReference type="AlphaFoldDB" id="A0AA39XDR0"/>
<reference evidence="2" key="1">
    <citation type="submission" date="2023-06" db="EMBL/GenBank/DDBJ databases">
        <title>Genome-scale phylogeny and comparative genomics of the fungal order Sordariales.</title>
        <authorList>
            <consortium name="Lawrence Berkeley National Laboratory"/>
            <person name="Hensen N."/>
            <person name="Bonometti L."/>
            <person name="Westerberg I."/>
            <person name="Brannstrom I.O."/>
            <person name="Guillou S."/>
            <person name="Cros-Aarteil S."/>
            <person name="Calhoun S."/>
            <person name="Haridas S."/>
            <person name="Kuo A."/>
            <person name="Mondo S."/>
            <person name="Pangilinan J."/>
            <person name="Riley R."/>
            <person name="Labutti K."/>
            <person name="Andreopoulos B."/>
            <person name="Lipzen A."/>
            <person name="Chen C."/>
            <person name="Yanf M."/>
            <person name="Daum C."/>
            <person name="Ng V."/>
            <person name="Clum A."/>
            <person name="Steindorff A."/>
            <person name="Ohm R."/>
            <person name="Martin F."/>
            <person name="Silar P."/>
            <person name="Natvig D."/>
            <person name="Lalanne C."/>
            <person name="Gautier V."/>
            <person name="Ament-Velasquez S.L."/>
            <person name="Kruys A."/>
            <person name="Hutchinson M.I."/>
            <person name="Powell A.J."/>
            <person name="Barry K."/>
            <person name="Miller A.N."/>
            <person name="Grigoriev I.V."/>
            <person name="Debuchy R."/>
            <person name="Gladieux P."/>
            <person name="Thoren M.H."/>
            <person name="Johannesson H."/>
        </authorList>
    </citation>
    <scope>NUCLEOTIDE SEQUENCE</scope>
    <source>
        <strain evidence="2">CBS 606.72</strain>
    </source>
</reference>
<feature type="region of interest" description="Disordered" evidence="1">
    <location>
        <begin position="519"/>
        <end position="549"/>
    </location>
</feature>
<sequence>MSTPVRTWTPGIGEERIHRRYMQIPKKQQALLDREDAWSNGFAEIPEEVLTALQSAVVQKSVSKGLAPAPVQARAAEKGSMPLPEIPTPRTPQKEDPTSGRILQCSSRSRRQSQADSEDAGTQLSWSPSPVRSVRRSSRRLSLADEQPGPAPYLPIPAASSPPHSNRLTNQALSKAVYLEMVASSSVVSVEDEPLVITRGSEQQGAPAPAPATVAALGIPEHTPPSAQIIPSTFAGGSPAGPSGSKRQRLMRPLADKFSPEAKQPSGVTGPAELSSNPPPWPASRIPASSPPRAPMVDTSSSILPTVSSASEPPPSKASVQASSKPQVDIQWPQSSLLDAIPPNGPVSQVPFTAFMLAYPDYPCSSSSFMRGVKVLQDVRNKKRFPVFLFDDLLRVFCGEYTEYIAALAPGEKPLTVVQWYVENVSSPQYTRGILTKDNLDSILANHAEPNQVAPVQDWRTKDAEQVRIADVAYSALPPTTSMSTSPRSRPSPTISAPQTTHADELAFDPIEIMENTQPRRQSRLHSPDVSVPVPQTPLLPSGGTRRTISREDFKSTPSHIQTHIDLTIPSRGARRSRSREDIESTTSYMGTHIDLTAPSPRDTKRKRMAEDCTPVPETLLRPRDTNRPPAGAPMSTDSRKSRTSRNETPQQRSARFREFVAKKMKERGSTPKSSMGGSES</sequence>
<accession>A0AA39XDR0</accession>
<feature type="compositionally biased region" description="Low complexity" evidence="1">
    <location>
        <begin position="478"/>
        <end position="498"/>
    </location>
</feature>
<protein>
    <submittedName>
        <fullName evidence="2">Uncharacterized protein</fullName>
    </submittedName>
</protein>
<feature type="region of interest" description="Disordered" evidence="1">
    <location>
        <begin position="257"/>
        <end position="325"/>
    </location>
</feature>
<feature type="compositionally biased region" description="Basic and acidic residues" evidence="1">
    <location>
        <begin position="656"/>
        <end position="670"/>
    </location>
</feature>
<feature type="compositionally biased region" description="Polar residues" evidence="1">
    <location>
        <begin position="671"/>
        <end position="681"/>
    </location>
</feature>
<feature type="compositionally biased region" description="Polar residues" evidence="1">
    <location>
        <begin position="298"/>
        <end position="307"/>
    </location>
</feature>
<feature type="region of interest" description="Disordered" evidence="1">
    <location>
        <begin position="60"/>
        <end position="167"/>
    </location>
</feature>
<dbReference type="EMBL" id="JAULSU010000001">
    <property type="protein sequence ID" value="KAK0631766.1"/>
    <property type="molecule type" value="Genomic_DNA"/>
</dbReference>
<evidence type="ECO:0000313" key="3">
    <source>
        <dbReference type="Proteomes" id="UP001175000"/>
    </source>
</evidence>
<keyword evidence="3" id="KW-1185">Reference proteome</keyword>
<evidence type="ECO:0000313" key="2">
    <source>
        <dbReference type="EMBL" id="KAK0631766.1"/>
    </source>
</evidence>
<proteinExistence type="predicted"/>